<evidence type="ECO:0000313" key="4">
    <source>
        <dbReference type="EMBL" id="KAG9249019.1"/>
    </source>
</evidence>
<dbReference type="EMBL" id="MU253740">
    <property type="protein sequence ID" value="KAG9249019.1"/>
    <property type="molecule type" value="Genomic_DNA"/>
</dbReference>
<protein>
    <recommendedName>
        <fullName evidence="3">ER-bound oxygenase mpaB/mpaB'/Rubber oxygenase catalytic domain-containing protein</fullName>
    </recommendedName>
</protein>
<evidence type="ECO:0000259" key="3">
    <source>
        <dbReference type="Pfam" id="PF09995"/>
    </source>
</evidence>
<dbReference type="InterPro" id="IPR037473">
    <property type="entry name" value="Lcp-like"/>
</dbReference>
<keyword evidence="5" id="KW-1185">Reference proteome</keyword>
<dbReference type="AlphaFoldDB" id="A0A9P7ZBF7"/>
<name>A0A9P7ZBF7_9HELO</name>
<dbReference type="PANTHER" id="PTHR37539:SF1">
    <property type="entry name" value="ER-BOUND OXYGENASE MPAB_MPAB'_RUBBER OXYGENASE CATALYTIC DOMAIN-CONTAINING PROTEIN"/>
    <property type="match status" value="1"/>
</dbReference>
<proteinExistence type="predicted"/>
<evidence type="ECO:0000256" key="1">
    <source>
        <dbReference type="SAM" id="MobiDB-lite"/>
    </source>
</evidence>
<sequence>MNTQPLLRRRFQAHEIYIRYIGQSRTESSRQNIATAKKHAPTQQPSDRSPEETAPKRNLYAPTRGHQYEEGNEKLKELWDEATEVPEWVDWEQIDRGQQVFYSYAGIALTAQSILGGMGAGRITEVLARPSGFSTKVAKHRLYKTNQHILQVTKSLESIIIKHDGAGHRSSIHVRLLHAAVRRRIMKLAAEKPSYYSASEYGVPINDLDSIGTIATFSLTLVWPPMPGQGIFLRAQETADYIALWHLIAHYLDTPTDNLTTPQKAHEMMESIFVSEIRPTETGKGQPPAYASRDFLNASAIWLNAKELSDAFGLVNWGWFYFALVAWRCIFFCGLGYTYRSFEYLDKMKIAKLRKLLYAVIVENKEHGLGSEINFEFKYIPNYDLTATEPGEYEGVIRDSGVK</sequence>
<accession>A0A9P7ZBF7</accession>
<evidence type="ECO:0000256" key="2">
    <source>
        <dbReference type="SAM" id="Phobius"/>
    </source>
</evidence>
<reference evidence="4" key="1">
    <citation type="journal article" date="2021" name="IMA Fungus">
        <title>Genomic characterization of three marine fungi, including Emericellopsis atlantica sp. nov. with signatures of a generalist lifestyle and marine biomass degradation.</title>
        <authorList>
            <person name="Hagestad O.C."/>
            <person name="Hou L."/>
            <person name="Andersen J.H."/>
            <person name="Hansen E.H."/>
            <person name="Altermark B."/>
            <person name="Li C."/>
            <person name="Kuhnert E."/>
            <person name="Cox R.J."/>
            <person name="Crous P.W."/>
            <person name="Spatafora J.W."/>
            <person name="Lail K."/>
            <person name="Amirebrahimi M."/>
            <person name="Lipzen A."/>
            <person name="Pangilinan J."/>
            <person name="Andreopoulos W."/>
            <person name="Hayes R.D."/>
            <person name="Ng V."/>
            <person name="Grigoriev I.V."/>
            <person name="Jackson S.A."/>
            <person name="Sutton T.D.S."/>
            <person name="Dobson A.D.W."/>
            <person name="Rama T."/>
        </authorList>
    </citation>
    <scope>NUCLEOTIDE SEQUENCE</scope>
    <source>
        <strain evidence="4">TRa3180A</strain>
    </source>
</reference>
<dbReference type="GO" id="GO:0016491">
    <property type="term" value="F:oxidoreductase activity"/>
    <property type="evidence" value="ECO:0007669"/>
    <property type="project" value="InterPro"/>
</dbReference>
<dbReference type="Proteomes" id="UP000887226">
    <property type="component" value="Unassembled WGS sequence"/>
</dbReference>
<dbReference type="PANTHER" id="PTHR37539">
    <property type="entry name" value="SECRETED PROTEIN-RELATED"/>
    <property type="match status" value="1"/>
</dbReference>
<keyword evidence="2" id="KW-1133">Transmembrane helix</keyword>
<feature type="transmembrane region" description="Helical" evidence="2">
    <location>
        <begin position="319"/>
        <end position="339"/>
    </location>
</feature>
<keyword evidence="2" id="KW-0812">Transmembrane</keyword>
<dbReference type="InterPro" id="IPR018713">
    <property type="entry name" value="MPAB/Lcp_cat_dom"/>
</dbReference>
<evidence type="ECO:0000313" key="5">
    <source>
        <dbReference type="Proteomes" id="UP000887226"/>
    </source>
</evidence>
<dbReference type="OrthoDB" id="6361347at2759"/>
<dbReference type="Pfam" id="PF09995">
    <property type="entry name" value="MPAB_Lcp_cat"/>
    <property type="match status" value="1"/>
</dbReference>
<keyword evidence="2" id="KW-0472">Membrane</keyword>
<feature type="domain" description="ER-bound oxygenase mpaB/mpaB'/Rubber oxygenase catalytic" evidence="3">
    <location>
        <begin position="99"/>
        <end position="318"/>
    </location>
</feature>
<comment type="caution">
    <text evidence="4">The sequence shown here is derived from an EMBL/GenBank/DDBJ whole genome shotgun (WGS) entry which is preliminary data.</text>
</comment>
<organism evidence="4 5">
    <name type="scientific">Calycina marina</name>
    <dbReference type="NCBI Taxonomy" id="1763456"/>
    <lineage>
        <taxon>Eukaryota</taxon>
        <taxon>Fungi</taxon>
        <taxon>Dikarya</taxon>
        <taxon>Ascomycota</taxon>
        <taxon>Pezizomycotina</taxon>
        <taxon>Leotiomycetes</taxon>
        <taxon>Helotiales</taxon>
        <taxon>Pezizellaceae</taxon>
        <taxon>Calycina</taxon>
    </lineage>
</organism>
<feature type="region of interest" description="Disordered" evidence="1">
    <location>
        <begin position="26"/>
        <end position="59"/>
    </location>
</feature>
<gene>
    <name evidence="4" type="ORF">BJ878DRAFT_531504</name>
</gene>